<sequence length="233" mass="24257">MTAPGREPGRAARRRWPLVALAAVCAALFVAASVLVAVRHGAPLPAERSAHDWSTAHRGEPVRSLARALTATGAGPVPYLMAVLGGLLAGARTHGRIRVVACAVAVLAAGQAIRYGLMRLLARPRPPTADWAGAAVGHAWPSGHATTAVLAAGILAWGVGHRARPGTARTWYAVLALWAVAVGATRVYLGVHWPGDVLAGWLLALACLAAARLAEPLAFRRPSRPRRPKSTSP</sequence>
<dbReference type="SUPFAM" id="SSF48317">
    <property type="entry name" value="Acid phosphatase/Vanadium-dependent haloperoxidase"/>
    <property type="match status" value="1"/>
</dbReference>
<dbReference type="PANTHER" id="PTHR14969">
    <property type="entry name" value="SPHINGOSINE-1-PHOSPHATE PHOSPHOHYDROLASE"/>
    <property type="match status" value="1"/>
</dbReference>
<dbReference type="Gene3D" id="1.20.144.10">
    <property type="entry name" value="Phosphatidic acid phosphatase type 2/haloperoxidase"/>
    <property type="match status" value="1"/>
</dbReference>
<accession>A0A4U0MZE1</accession>
<name>A0A4U0MZE1_9ACTN</name>
<organism evidence="3 4">
    <name type="scientific">Streptomyces piniterrae</name>
    <dbReference type="NCBI Taxonomy" id="2571125"/>
    <lineage>
        <taxon>Bacteria</taxon>
        <taxon>Bacillati</taxon>
        <taxon>Actinomycetota</taxon>
        <taxon>Actinomycetes</taxon>
        <taxon>Kitasatosporales</taxon>
        <taxon>Streptomycetaceae</taxon>
        <taxon>Streptomyces</taxon>
    </lineage>
</organism>
<dbReference type="Proteomes" id="UP000308697">
    <property type="component" value="Unassembled WGS sequence"/>
</dbReference>
<proteinExistence type="predicted"/>
<gene>
    <name evidence="3" type="ORF">FCH28_26635</name>
</gene>
<keyword evidence="1" id="KW-0812">Transmembrane</keyword>
<keyword evidence="1" id="KW-0472">Membrane</keyword>
<evidence type="ECO:0000313" key="3">
    <source>
        <dbReference type="EMBL" id="TJZ46102.1"/>
    </source>
</evidence>
<feature type="transmembrane region" description="Helical" evidence="1">
    <location>
        <begin position="197"/>
        <end position="219"/>
    </location>
</feature>
<feature type="transmembrane region" description="Helical" evidence="1">
    <location>
        <begin position="138"/>
        <end position="159"/>
    </location>
</feature>
<evidence type="ECO:0000313" key="4">
    <source>
        <dbReference type="Proteomes" id="UP000308697"/>
    </source>
</evidence>
<comment type="caution">
    <text evidence="3">The sequence shown here is derived from an EMBL/GenBank/DDBJ whole genome shotgun (WGS) entry which is preliminary data.</text>
</comment>
<evidence type="ECO:0000256" key="1">
    <source>
        <dbReference type="SAM" id="Phobius"/>
    </source>
</evidence>
<feature type="transmembrane region" description="Helical" evidence="1">
    <location>
        <begin position="171"/>
        <end position="191"/>
    </location>
</feature>
<keyword evidence="4" id="KW-1185">Reference proteome</keyword>
<dbReference type="EMBL" id="SUMB01000010">
    <property type="protein sequence ID" value="TJZ46102.1"/>
    <property type="molecule type" value="Genomic_DNA"/>
</dbReference>
<dbReference type="InterPro" id="IPR000326">
    <property type="entry name" value="PAP2/HPO"/>
</dbReference>
<protein>
    <submittedName>
        <fullName evidence="3">Phosphatase PAP2 family protein</fullName>
    </submittedName>
</protein>
<feature type="transmembrane region" description="Helical" evidence="1">
    <location>
        <begin position="65"/>
        <end position="87"/>
    </location>
</feature>
<dbReference type="OrthoDB" id="5289372at2"/>
<reference evidence="3 4" key="1">
    <citation type="submission" date="2019-04" db="EMBL/GenBank/DDBJ databases">
        <title>Streptomyces piniterrae sp. nov., a heliquinomycin-producing actinomycete isolated from rhizosphere soil of Pinus yunnanensis.</title>
        <authorList>
            <person name="Zhuang X."/>
            <person name="Zhao J."/>
        </authorList>
    </citation>
    <scope>NUCLEOTIDE SEQUENCE [LARGE SCALE GENOMIC DNA]</scope>
    <source>
        <strain evidence="4">jys28</strain>
    </source>
</reference>
<keyword evidence="1" id="KW-1133">Transmembrane helix</keyword>
<dbReference type="SMART" id="SM00014">
    <property type="entry name" value="acidPPc"/>
    <property type="match status" value="1"/>
</dbReference>
<dbReference type="AlphaFoldDB" id="A0A4U0MZE1"/>
<dbReference type="InterPro" id="IPR036938">
    <property type="entry name" value="PAP2/HPO_sf"/>
</dbReference>
<feature type="domain" description="Phosphatidic acid phosphatase type 2/haloperoxidase" evidence="2">
    <location>
        <begin position="100"/>
        <end position="212"/>
    </location>
</feature>
<dbReference type="PANTHER" id="PTHR14969:SF13">
    <property type="entry name" value="AT30094P"/>
    <property type="match status" value="1"/>
</dbReference>
<evidence type="ECO:0000259" key="2">
    <source>
        <dbReference type="SMART" id="SM00014"/>
    </source>
</evidence>
<feature type="transmembrane region" description="Helical" evidence="1">
    <location>
        <begin position="99"/>
        <end position="118"/>
    </location>
</feature>
<dbReference type="Pfam" id="PF01569">
    <property type="entry name" value="PAP2"/>
    <property type="match status" value="1"/>
</dbReference>